<sequence>MFQHSGRAIWTDECMLRNSLNVYCDRTFILVAGKSGDMLGRLDTSTTPWPINVFLFQSLITLYCTQYFKRNANGRENFELLKDVQSTLLRIYRCINSGTRPNMAAAPSA</sequence>
<evidence type="ECO:0000313" key="1">
    <source>
        <dbReference type="EMBL" id="GBM50439.1"/>
    </source>
</evidence>
<reference evidence="1 2" key="1">
    <citation type="journal article" date="2019" name="Sci. Rep.">
        <title>Orb-weaving spider Araneus ventricosus genome elucidates the spidroin gene catalogue.</title>
        <authorList>
            <person name="Kono N."/>
            <person name="Nakamura H."/>
            <person name="Ohtoshi R."/>
            <person name="Moran D.A.P."/>
            <person name="Shinohara A."/>
            <person name="Yoshida Y."/>
            <person name="Fujiwara M."/>
            <person name="Mori M."/>
            <person name="Tomita M."/>
            <person name="Arakawa K."/>
        </authorList>
    </citation>
    <scope>NUCLEOTIDE SEQUENCE [LARGE SCALE GENOMIC DNA]</scope>
</reference>
<dbReference type="AlphaFoldDB" id="A0A4Y2GCM5"/>
<organism evidence="1 2">
    <name type="scientific">Araneus ventricosus</name>
    <name type="common">Orbweaver spider</name>
    <name type="synonym">Epeira ventricosa</name>
    <dbReference type="NCBI Taxonomy" id="182803"/>
    <lineage>
        <taxon>Eukaryota</taxon>
        <taxon>Metazoa</taxon>
        <taxon>Ecdysozoa</taxon>
        <taxon>Arthropoda</taxon>
        <taxon>Chelicerata</taxon>
        <taxon>Arachnida</taxon>
        <taxon>Araneae</taxon>
        <taxon>Araneomorphae</taxon>
        <taxon>Entelegynae</taxon>
        <taxon>Araneoidea</taxon>
        <taxon>Araneidae</taxon>
        <taxon>Araneus</taxon>
    </lineage>
</organism>
<comment type="caution">
    <text evidence="1">The sequence shown here is derived from an EMBL/GenBank/DDBJ whole genome shotgun (WGS) entry which is preliminary data.</text>
</comment>
<accession>A0A4Y2GCM5</accession>
<evidence type="ECO:0000313" key="2">
    <source>
        <dbReference type="Proteomes" id="UP000499080"/>
    </source>
</evidence>
<proteinExistence type="predicted"/>
<dbReference type="EMBL" id="BGPR01001299">
    <property type="protein sequence ID" value="GBM50439.1"/>
    <property type="molecule type" value="Genomic_DNA"/>
</dbReference>
<gene>
    <name evidence="1" type="ORF">AVEN_53016_1</name>
</gene>
<name>A0A4Y2GCM5_ARAVE</name>
<protein>
    <submittedName>
        <fullName evidence="1">Uncharacterized protein</fullName>
    </submittedName>
</protein>
<keyword evidence="2" id="KW-1185">Reference proteome</keyword>
<dbReference type="Proteomes" id="UP000499080">
    <property type="component" value="Unassembled WGS sequence"/>
</dbReference>